<dbReference type="SUPFAM" id="SSF52540">
    <property type="entry name" value="P-loop containing nucleoside triphosphate hydrolases"/>
    <property type="match status" value="1"/>
</dbReference>
<feature type="domain" description="G" evidence="1">
    <location>
        <begin position="21"/>
        <end position="127"/>
    </location>
</feature>
<evidence type="ECO:0000259" key="1">
    <source>
        <dbReference type="Pfam" id="PF01926"/>
    </source>
</evidence>
<name>A0ABN9SCC6_9DINO</name>
<gene>
    <name evidence="2" type="ORF">PCOR1329_LOCUS27961</name>
</gene>
<organism evidence="2 3">
    <name type="scientific">Prorocentrum cordatum</name>
    <dbReference type="NCBI Taxonomy" id="2364126"/>
    <lineage>
        <taxon>Eukaryota</taxon>
        <taxon>Sar</taxon>
        <taxon>Alveolata</taxon>
        <taxon>Dinophyceae</taxon>
        <taxon>Prorocentrales</taxon>
        <taxon>Prorocentraceae</taxon>
        <taxon>Prorocentrum</taxon>
    </lineage>
</organism>
<protein>
    <recommendedName>
        <fullName evidence="1">G domain-containing protein</fullName>
    </recommendedName>
</protein>
<dbReference type="EMBL" id="CAUYUJ010010224">
    <property type="protein sequence ID" value="CAK0828826.1"/>
    <property type="molecule type" value="Genomic_DNA"/>
</dbReference>
<proteinExistence type="predicted"/>
<sequence length="363" mass="41302">MYPVAASFKWEGRRPTRRTFIAVIGRQNAGKSELINRLSGGQHGYDVIRKVGQEEIDRSLTFVERVQLHAAEEDLGPRETQARYKDDLNWTDIPPNDNLHYNTNIRHSYQEGDGAATISTVLLDTRGIRSDDEVGKHAETLDESVLRFIFRQCRLIFILVPVHSLRGLKGELNYLEKVRLKSLGLYEPSETSEDSAQRIQRILAEYRPTMKESCVNQINSLFKTMRSAVPTGSKLPAKPVPQGAQVWENVRFVITQMDLADASDLKSVYYDTGRSLERFLVHAPHPDQVCWISVGKPGRPVSNEYDLPKLQGLMRDASGSTDVANLELLINLCDFVAEKAWGPWNWNARRRARAMKAKWARHC</sequence>
<evidence type="ECO:0000313" key="3">
    <source>
        <dbReference type="Proteomes" id="UP001189429"/>
    </source>
</evidence>
<comment type="caution">
    <text evidence="2">The sequence shown here is derived from an EMBL/GenBank/DDBJ whole genome shotgun (WGS) entry which is preliminary data.</text>
</comment>
<reference evidence="2" key="1">
    <citation type="submission" date="2023-10" db="EMBL/GenBank/DDBJ databases">
        <authorList>
            <person name="Chen Y."/>
            <person name="Shah S."/>
            <person name="Dougan E. K."/>
            <person name="Thang M."/>
            <person name="Chan C."/>
        </authorList>
    </citation>
    <scope>NUCLEOTIDE SEQUENCE [LARGE SCALE GENOMIC DNA]</scope>
</reference>
<dbReference type="Pfam" id="PF01926">
    <property type="entry name" value="MMR_HSR1"/>
    <property type="match status" value="1"/>
</dbReference>
<dbReference type="InterPro" id="IPR006073">
    <property type="entry name" value="GTP-bd"/>
</dbReference>
<dbReference type="InterPro" id="IPR027417">
    <property type="entry name" value="P-loop_NTPase"/>
</dbReference>
<dbReference type="Proteomes" id="UP001189429">
    <property type="component" value="Unassembled WGS sequence"/>
</dbReference>
<keyword evidence="3" id="KW-1185">Reference proteome</keyword>
<dbReference type="Gene3D" id="3.40.50.300">
    <property type="entry name" value="P-loop containing nucleotide triphosphate hydrolases"/>
    <property type="match status" value="1"/>
</dbReference>
<evidence type="ECO:0000313" key="2">
    <source>
        <dbReference type="EMBL" id="CAK0828826.1"/>
    </source>
</evidence>
<accession>A0ABN9SCC6</accession>